<accession>A0ABP8KQX6</accession>
<protein>
    <submittedName>
        <fullName evidence="4">Multicopper oxidase family protein</fullName>
    </submittedName>
</protein>
<evidence type="ECO:0000313" key="5">
    <source>
        <dbReference type="Proteomes" id="UP001500945"/>
    </source>
</evidence>
<feature type="domain" description="Plastocyanin-like" evidence="3">
    <location>
        <begin position="65"/>
        <end position="185"/>
    </location>
</feature>
<dbReference type="Pfam" id="PF07732">
    <property type="entry name" value="Cu-oxidase_3"/>
    <property type="match status" value="1"/>
</dbReference>
<dbReference type="CDD" id="cd13889">
    <property type="entry name" value="CuRO_3_BOD"/>
    <property type="match status" value="1"/>
</dbReference>
<dbReference type="PANTHER" id="PTHR48267:SF1">
    <property type="entry name" value="BILIRUBIN OXIDASE"/>
    <property type="match status" value="1"/>
</dbReference>
<dbReference type="EMBL" id="BAABGM010000026">
    <property type="protein sequence ID" value="GAA4413293.1"/>
    <property type="molecule type" value="Genomic_DNA"/>
</dbReference>
<evidence type="ECO:0000259" key="2">
    <source>
        <dbReference type="Pfam" id="PF07731"/>
    </source>
</evidence>
<evidence type="ECO:0000313" key="4">
    <source>
        <dbReference type="EMBL" id="GAA4413293.1"/>
    </source>
</evidence>
<dbReference type="InterPro" id="IPR008972">
    <property type="entry name" value="Cupredoxin"/>
</dbReference>
<comment type="caution">
    <text evidence="4">The sequence shown here is derived from an EMBL/GenBank/DDBJ whole genome shotgun (WGS) entry which is preliminary data.</text>
</comment>
<dbReference type="InterPro" id="IPR011707">
    <property type="entry name" value="Cu-oxidase-like_N"/>
</dbReference>
<name>A0ABP8KQX6_9MICO</name>
<dbReference type="InterPro" id="IPR045087">
    <property type="entry name" value="Cu-oxidase_fam"/>
</dbReference>
<dbReference type="SUPFAM" id="SSF49503">
    <property type="entry name" value="Cupredoxins"/>
    <property type="match status" value="3"/>
</dbReference>
<dbReference type="InterPro" id="IPR011706">
    <property type="entry name" value="Cu-oxidase_C"/>
</dbReference>
<organism evidence="4 5">
    <name type="scientific">Fodinibacter luteus</name>
    <dbReference type="NCBI Taxonomy" id="552064"/>
    <lineage>
        <taxon>Bacteria</taxon>
        <taxon>Bacillati</taxon>
        <taxon>Actinomycetota</taxon>
        <taxon>Actinomycetes</taxon>
        <taxon>Micrococcales</taxon>
        <taxon>Intrasporangiaceae</taxon>
        <taxon>Fodinibacter (ex Wang et al. 2009)</taxon>
    </lineage>
</organism>
<proteinExistence type="inferred from homology"/>
<dbReference type="Proteomes" id="UP001500945">
    <property type="component" value="Unassembled WGS sequence"/>
</dbReference>
<sequence>MLTFGMLTGGAMLIPLERSVLAAGQSRIAESALPAPFSTPFSKPPVATKVTSVGTTDYYSMTMREQAAEILPGRQTRIWGYDGVFPGPTIDVQQGREVVLRQINRLPASHPTLGYTPFTSTHLHGSASLPQFDGYASDVTYPGSWKDYRYPNFQGSRTLWYHDHGVHHTAPNVYMGLAGMYRMHDAVEQGLPIPQGYYDVPLVVTDAMFDVDGQLLYDDDDHSGFFGDVVLVNGRPWPVMKVERRKYRFRILNASVSRTYRWQLDSGEPLVVIGTDAGLMAAPQPVTTLLHGNAERYEVVIDFAKYKIGRRVTLRNISPKNNVDYTHTDKVMAFDVVAKASTTSKNSVPSVLSPYNAIMALTPTADTPTRTMALVRQGGQWTINGETWADVEASAYTRALANPALNAVEVWEIHNDSGGWHHPLHIHLIDFKILDREFDRNGVRVAPRAHERGAKDVVHVGENERVRLITQFGPHPGRYMIHCHNLVHEDHDMMGQFSVGEGGYDPITTAPARPLPAPAF</sequence>
<keyword evidence="5" id="KW-1185">Reference proteome</keyword>
<comment type="similarity">
    <text evidence="1">Belongs to the multicopper oxidase family.</text>
</comment>
<evidence type="ECO:0000259" key="3">
    <source>
        <dbReference type="Pfam" id="PF07732"/>
    </source>
</evidence>
<dbReference type="Pfam" id="PF07731">
    <property type="entry name" value="Cu-oxidase_2"/>
    <property type="match status" value="1"/>
</dbReference>
<evidence type="ECO:0000256" key="1">
    <source>
        <dbReference type="ARBA" id="ARBA00010609"/>
    </source>
</evidence>
<dbReference type="Gene3D" id="2.60.40.420">
    <property type="entry name" value="Cupredoxins - blue copper proteins"/>
    <property type="match status" value="3"/>
</dbReference>
<reference evidence="5" key="1">
    <citation type="journal article" date="2019" name="Int. J. Syst. Evol. Microbiol.">
        <title>The Global Catalogue of Microorganisms (GCM) 10K type strain sequencing project: providing services to taxonomists for standard genome sequencing and annotation.</title>
        <authorList>
            <consortium name="The Broad Institute Genomics Platform"/>
            <consortium name="The Broad Institute Genome Sequencing Center for Infectious Disease"/>
            <person name="Wu L."/>
            <person name="Ma J."/>
        </authorList>
    </citation>
    <scope>NUCLEOTIDE SEQUENCE [LARGE SCALE GENOMIC DNA]</scope>
    <source>
        <strain evidence="5">JCM 17809</strain>
    </source>
</reference>
<dbReference type="PANTHER" id="PTHR48267">
    <property type="entry name" value="CUPREDOXIN SUPERFAMILY PROTEIN"/>
    <property type="match status" value="1"/>
</dbReference>
<feature type="domain" description="Plastocyanin-like" evidence="2">
    <location>
        <begin position="380"/>
        <end position="501"/>
    </location>
</feature>
<gene>
    <name evidence="4" type="ORF">GCM10023168_36040</name>
</gene>